<dbReference type="OrthoDB" id="9805159at2"/>
<sequence>MFTRQPEWWKESVIYQIYPLTFADGNGDGIGDLQGIIQRLDYLNTGKDKQENALGVDAIWLSPIHQSPMFDNGYDVSDYYDICPTFGTMDDFKLLLEEAHQRDIKVILDLVINHTSNQHPWFLEARSSRYNPKSDWYLWHDPTPDGGIPNNWLSYFGGIGWTYDEQRQQYYYHAFNSNQPDLNWHNPEVRAAIYEIIRYWLNLGVDGFRLDASSVYSQDKYFRNNPVKFGGSEKKYKDQYHIYDKNLPENHEIIREIRSIIDEYDHRVLIGETFIDNRLYDSVIFHGANNDELHLPLTFEFPLSPWYPGYLQREIEKKERLTPADAWSVYFLNNHDLPRHLSRWSECSLCFDTTAIAKASATILLTVRGTPILYYGEELGMINHENIPLEQVRDQAAISCLDEECLPSRDGTRTPMQWDTSAQAGFSFGKDITPWLPVHDNYKTVNVETELTEKDSVLSFYRQLIELRKESEALRKGSWTPLINYPYEHLAYLRETARETILVVINFSYEKNFDLDRAIPAKNWEVLLSTSLQVGEIIALPKLLQPFEVSIFRYHQSPEN</sequence>
<evidence type="ECO:0000256" key="1">
    <source>
        <dbReference type="ARBA" id="ARBA00008061"/>
    </source>
</evidence>
<dbReference type="AlphaFoldDB" id="K9YUD5"/>
<dbReference type="STRING" id="13035.Dacsa_1887"/>
<dbReference type="InterPro" id="IPR006047">
    <property type="entry name" value="GH13_cat_dom"/>
</dbReference>
<gene>
    <name evidence="5" type="ORF">Dacsa_1887</name>
</gene>
<dbReference type="PANTHER" id="PTHR10357:SF179">
    <property type="entry name" value="NEUTRAL AND BASIC AMINO ACID TRANSPORT PROTEIN RBAT"/>
    <property type="match status" value="1"/>
</dbReference>
<evidence type="ECO:0000313" key="6">
    <source>
        <dbReference type="Proteomes" id="UP000010482"/>
    </source>
</evidence>
<dbReference type="PANTHER" id="PTHR10357">
    <property type="entry name" value="ALPHA-AMYLASE FAMILY MEMBER"/>
    <property type="match status" value="1"/>
</dbReference>
<dbReference type="Gene3D" id="3.90.400.10">
    <property type="entry name" value="Oligo-1,6-glucosidase, Domain 2"/>
    <property type="match status" value="1"/>
</dbReference>
<evidence type="ECO:0000256" key="3">
    <source>
        <dbReference type="ARBA" id="ARBA00023295"/>
    </source>
</evidence>
<dbReference type="SMART" id="SM00642">
    <property type="entry name" value="Aamy"/>
    <property type="match status" value="1"/>
</dbReference>
<dbReference type="RefSeq" id="WP_015229538.1">
    <property type="nucleotide sequence ID" value="NC_019780.1"/>
</dbReference>
<organism evidence="5 6">
    <name type="scientific">Dactylococcopsis salina (strain PCC 8305)</name>
    <name type="common">Myxobactron salinum</name>
    <dbReference type="NCBI Taxonomy" id="13035"/>
    <lineage>
        <taxon>Bacteria</taxon>
        <taxon>Bacillati</taxon>
        <taxon>Cyanobacteriota</taxon>
        <taxon>Cyanophyceae</taxon>
        <taxon>Nodosilineales</taxon>
        <taxon>Cymatolegaceae</taxon>
        <taxon>Dactylococcopsis</taxon>
    </lineage>
</organism>
<dbReference type="GO" id="GO:0004556">
    <property type="term" value="F:alpha-amylase activity"/>
    <property type="evidence" value="ECO:0007669"/>
    <property type="project" value="TreeGrafter"/>
</dbReference>
<dbReference type="InterPro" id="IPR045857">
    <property type="entry name" value="O16G_dom_2"/>
</dbReference>
<dbReference type="PATRIC" id="fig|13035.3.peg.2147"/>
<dbReference type="Gene3D" id="2.60.40.1180">
    <property type="entry name" value="Golgi alpha-mannosidase II"/>
    <property type="match status" value="1"/>
</dbReference>
<dbReference type="SUPFAM" id="SSF51011">
    <property type="entry name" value="Glycosyl hydrolase domain"/>
    <property type="match status" value="1"/>
</dbReference>
<dbReference type="InterPro" id="IPR013780">
    <property type="entry name" value="Glyco_hydro_b"/>
</dbReference>
<keyword evidence="3 5" id="KW-0326">Glycosidase</keyword>
<evidence type="ECO:0000256" key="2">
    <source>
        <dbReference type="ARBA" id="ARBA00022801"/>
    </source>
</evidence>
<keyword evidence="6" id="KW-1185">Reference proteome</keyword>
<keyword evidence="2" id="KW-0378">Hydrolase</keyword>
<feature type="domain" description="Glycosyl hydrolase family 13 catalytic" evidence="4">
    <location>
        <begin position="16"/>
        <end position="413"/>
    </location>
</feature>
<dbReference type="KEGG" id="dsl:Dacsa_1887"/>
<dbReference type="eggNOG" id="COG0366">
    <property type="taxonomic scope" value="Bacteria"/>
</dbReference>
<protein>
    <submittedName>
        <fullName evidence="5">Glycosidase</fullName>
    </submittedName>
</protein>
<dbReference type="HOGENOM" id="CLU_006462_2_3_3"/>
<dbReference type="Proteomes" id="UP000010482">
    <property type="component" value="Chromosome"/>
</dbReference>
<dbReference type="InterPro" id="IPR017853">
    <property type="entry name" value="GH"/>
</dbReference>
<accession>K9YUD5</accession>
<dbReference type="SUPFAM" id="SSF51445">
    <property type="entry name" value="(Trans)glycosidases"/>
    <property type="match status" value="1"/>
</dbReference>
<reference evidence="5" key="1">
    <citation type="submission" date="2012-04" db="EMBL/GenBank/DDBJ databases">
        <title>Finished genome of Dactylococcopsis salina PCC 8305.</title>
        <authorList>
            <consortium name="US DOE Joint Genome Institute"/>
            <person name="Gugger M."/>
            <person name="Coursin T."/>
            <person name="Rippka R."/>
            <person name="Tandeau De Marsac N."/>
            <person name="Huntemann M."/>
            <person name="Wei C.-L."/>
            <person name="Han J."/>
            <person name="Detter J.C."/>
            <person name="Han C."/>
            <person name="Tapia R."/>
            <person name="Daligault H."/>
            <person name="Chen A."/>
            <person name="Krypides N."/>
            <person name="Mavromatis K."/>
            <person name="Markowitz V."/>
            <person name="Szeto E."/>
            <person name="Ivanova N."/>
            <person name="Ovchinnikova G."/>
            <person name="Pagani I."/>
            <person name="Pati A."/>
            <person name="Goodwin L."/>
            <person name="Peters L."/>
            <person name="Pitluck S."/>
            <person name="Woyke T."/>
            <person name="Kerfeld C."/>
        </authorList>
    </citation>
    <scope>NUCLEOTIDE SEQUENCE [LARGE SCALE GENOMIC DNA]</scope>
    <source>
        <strain evidence="5">PCC 8305</strain>
    </source>
</reference>
<comment type="similarity">
    <text evidence="1">Belongs to the glycosyl hydrolase 13 family.</text>
</comment>
<dbReference type="FunFam" id="3.90.400.10:FF:000002">
    <property type="entry name" value="Sucrose isomerase"/>
    <property type="match status" value="1"/>
</dbReference>
<dbReference type="Gene3D" id="3.20.20.80">
    <property type="entry name" value="Glycosidases"/>
    <property type="match status" value="2"/>
</dbReference>
<dbReference type="CDD" id="cd11333">
    <property type="entry name" value="AmyAc_SI_OligoGlu_DGase"/>
    <property type="match status" value="1"/>
</dbReference>
<proteinExistence type="inferred from homology"/>
<dbReference type="GO" id="GO:0009313">
    <property type="term" value="P:oligosaccharide catabolic process"/>
    <property type="evidence" value="ECO:0007669"/>
    <property type="project" value="TreeGrafter"/>
</dbReference>
<evidence type="ECO:0000259" key="4">
    <source>
        <dbReference type="SMART" id="SM00642"/>
    </source>
</evidence>
<dbReference type="Pfam" id="PF00128">
    <property type="entry name" value="Alpha-amylase"/>
    <property type="match status" value="1"/>
</dbReference>
<name>K9YUD5_DACS8</name>
<evidence type="ECO:0000313" key="5">
    <source>
        <dbReference type="EMBL" id="AFZ50541.1"/>
    </source>
</evidence>
<dbReference type="EMBL" id="CP003944">
    <property type="protein sequence ID" value="AFZ50541.1"/>
    <property type="molecule type" value="Genomic_DNA"/>
</dbReference>